<dbReference type="EMBL" id="SRLO01021834">
    <property type="protein sequence ID" value="TNN22584.1"/>
    <property type="molecule type" value="Genomic_DNA"/>
</dbReference>
<organism evidence="3 4">
    <name type="scientific">Liparis tanakae</name>
    <name type="common">Tanaka's snailfish</name>
    <dbReference type="NCBI Taxonomy" id="230148"/>
    <lineage>
        <taxon>Eukaryota</taxon>
        <taxon>Metazoa</taxon>
        <taxon>Chordata</taxon>
        <taxon>Craniata</taxon>
        <taxon>Vertebrata</taxon>
        <taxon>Euteleostomi</taxon>
        <taxon>Actinopterygii</taxon>
        <taxon>Neopterygii</taxon>
        <taxon>Teleostei</taxon>
        <taxon>Neoteleostei</taxon>
        <taxon>Acanthomorphata</taxon>
        <taxon>Eupercaria</taxon>
        <taxon>Perciformes</taxon>
        <taxon>Cottioidei</taxon>
        <taxon>Cottales</taxon>
        <taxon>Liparidae</taxon>
        <taxon>Liparis</taxon>
    </lineage>
</organism>
<protein>
    <submittedName>
        <fullName evidence="3">Glycogen debranching enzyme</fullName>
    </submittedName>
</protein>
<sequence length="253" mass="27833">MWSCDQVFVDQVDADVVAVTRHCPSTHQSVVAVCRTAFHNPKTHQYAATVPPMFIPGTTSSSPDARRPPPAARRPPLAARRSPLAARRPPVTPLSASAGRIEEVVLEARTVERPAAAGYVRDGRFINGTPEYSLDIREHLPVQDSSVVTLAAVTSKGPSEFVQEVTFQKLTPGSVIAFRYAPPVGVAWWWAWRGRGLMVIHHTCVSLRVSLDPKAQQVAGVLRFYLSQFSPKFKRGSRKEEEPPGALRRPLAQ</sequence>
<feature type="compositionally biased region" description="Low complexity" evidence="1">
    <location>
        <begin position="74"/>
        <end position="89"/>
    </location>
</feature>
<dbReference type="InterPro" id="IPR010401">
    <property type="entry name" value="AGL/Gdb1"/>
</dbReference>
<evidence type="ECO:0000313" key="4">
    <source>
        <dbReference type="Proteomes" id="UP000314294"/>
    </source>
</evidence>
<dbReference type="Proteomes" id="UP000314294">
    <property type="component" value="Unassembled WGS sequence"/>
</dbReference>
<dbReference type="GO" id="GO:0004134">
    <property type="term" value="F:4-alpha-glucanotransferase activity"/>
    <property type="evidence" value="ECO:0007669"/>
    <property type="project" value="InterPro"/>
</dbReference>
<feature type="region of interest" description="Disordered" evidence="1">
    <location>
        <begin position="51"/>
        <end position="93"/>
    </location>
</feature>
<comment type="caution">
    <text evidence="3">The sequence shown here is derived from an EMBL/GenBank/DDBJ whole genome shotgun (WGS) entry which is preliminary data.</text>
</comment>
<dbReference type="GO" id="GO:0004135">
    <property type="term" value="F:amylo-alpha-1,6-glucosidase activity"/>
    <property type="evidence" value="ECO:0007669"/>
    <property type="project" value="InterPro"/>
</dbReference>
<dbReference type="GO" id="GO:0005980">
    <property type="term" value="P:glycogen catabolic process"/>
    <property type="evidence" value="ECO:0007669"/>
    <property type="project" value="InterPro"/>
</dbReference>
<dbReference type="PANTHER" id="PTHR10569">
    <property type="entry name" value="GLYCOGEN DEBRANCHING ENZYME"/>
    <property type="match status" value="1"/>
</dbReference>
<dbReference type="Pfam" id="PF14702">
    <property type="entry name" value="hGDE_central"/>
    <property type="match status" value="1"/>
</dbReference>
<reference evidence="3 4" key="1">
    <citation type="submission" date="2019-03" db="EMBL/GenBank/DDBJ databases">
        <title>First draft genome of Liparis tanakae, snailfish: a comprehensive survey of snailfish specific genes.</title>
        <authorList>
            <person name="Kim W."/>
            <person name="Song I."/>
            <person name="Jeong J.-H."/>
            <person name="Kim D."/>
            <person name="Kim S."/>
            <person name="Ryu S."/>
            <person name="Song J.Y."/>
            <person name="Lee S.K."/>
        </authorList>
    </citation>
    <scope>NUCLEOTIDE SEQUENCE [LARGE SCALE GENOMIC DNA]</scope>
    <source>
        <tissue evidence="3">Muscle</tissue>
    </source>
</reference>
<name>A0A4Z2E1J9_9TELE</name>
<dbReference type="OrthoDB" id="10248904at2759"/>
<feature type="domain" description="Glycogen debranching enzyme central" evidence="2">
    <location>
        <begin position="4"/>
        <end position="60"/>
    </location>
</feature>
<gene>
    <name evidence="3" type="primary">AGL_4</name>
    <name evidence="3" type="ORF">EYF80_067302</name>
</gene>
<dbReference type="InterPro" id="IPR032788">
    <property type="entry name" value="AGL_central"/>
</dbReference>
<dbReference type="PANTHER" id="PTHR10569:SF2">
    <property type="entry name" value="GLYCOGEN DEBRANCHING ENZYME"/>
    <property type="match status" value="1"/>
</dbReference>
<accession>A0A4Z2E1J9</accession>
<keyword evidence="4" id="KW-1185">Reference proteome</keyword>
<dbReference type="AlphaFoldDB" id="A0A4Z2E1J9"/>
<proteinExistence type="predicted"/>
<evidence type="ECO:0000256" key="1">
    <source>
        <dbReference type="SAM" id="MobiDB-lite"/>
    </source>
</evidence>
<evidence type="ECO:0000259" key="2">
    <source>
        <dbReference type="Pfam" id="PF14702"/>
    </source>
</evidence>
<feature type="region of interest" description="Disordered" evidence="1">
    <location>
        <begin position="233"/>
        <end position="253"/>
    </location>
</feature>
<evidence type="ECO:0000313" key="3">
    <source>
        <dbReference type="EMBL" id="TNN22584.1"/>
    </source>
</evidence>